<comment type="similarity">
    <text evidence="1 5 6">Belongs to the peptidase S8 family.</text>
</comment>
<evidence type="ECO:0000256" key="2">
    <source>
        <dbReference type="ARBA" id="ARBA00022670"/>
    </source>
</evidence>
<keyword evidence="9" id="KW-1185">Reference proteome</keyword>
<evidence type="ECO:0000256" key="6">
    <source>
        <dbReference type="RuleBase" id="RU003355"/>
    </source>
</evidence>
<accession>A0A4S2MWH4</accession>
<dbReference type="InParanoid" id="A0A4S2MWH4"/>
<dbReference type="InterPro" id="IPR034193">
    <property type="entry name" value="PCSK9_ProteinaseK-like"/>
</dbReference>
<dbReference type="Gene3D" id="3.40.50.200">
    <property type="entry name" value="Peptidase S8/S53 domain"/>
    <property type="match status" value="1"/>
</dbReference>
<dbReference type="EMBL" id="ML220122">
    <property type="protein sequence ID" value="TGZ80886.1"/>
    <property type="molecule type" value="Genomic_DNA"/>
</dbReference>
<dbReference type="PANTHER" id="PTHR43806">
    <property type="entry name" value="PEPTIDASE S8"/>
    <property type="match status" value="1"/>
</dbReference>
<feature type="active site" description="Charge relay system" evidence="5">
    <location>
        <position position="126"/>
    </location>
</feature>
<evidence type="ECO:0000259" key="7">
    <source>
        <dbReference type="Pfam" id="PF00082"/>
    </source>
</evidence>
<dbReference type="SUPFAM" id="SSF52743">
    <property type="entry name" value="Subtilisin-like"/>
    <property type="match status" value="1"/>
</dbReference>
<sequence>MTIFQNSAFSGFAGPMNNHCIRAMSSFDGLEHFEPAVEIFANDIQVNAPWGLQRLSQGDGLDSPPRDPSLLANNDFRYTFNGRVGNLGKDVDIYIIDTGINVDHVDFDGRARWGFTVDTETDEQGHGTHVAGTAAGSVWGVAKSANIIAVKVLGTRGTSEDILRGLDYVIKEHEKRSKESNFAGSIGSMSLGSSSRSPIIDRAVAAANNIGIHFSVAAGNESQDACRSSPAAASSFSSVVSVGAINVNDARASFSNFGQCAQVYAPGEGITSTWIGGTKKVNTIDGTSMACPHVTGLMAYMLSQDSSLKTDPAALKEKVLKSAIEIQTDVGRVKVANNGFN</sequence>
<evidence type="ECO:0000256" key="4">
    <source>
        <dbReference type="ARBA" id="ARBA00022825"/>
    </source>
</evidence>
<dbReference type="GO" id="GO:0006508">
    <property type="term" value="P:proteolysis"/>
    <property type="evidence" value="ECO:0007669"/>
    <property type="project" value="UniProtKB-KW"/>
</dbReference>
<organism evidence="8 9">
    <name type="scientific">Ascodesmis nigricans</name>
    <dbReference type="NCBI Taxonomy" id="341454"/>
    <lineage>
        <taxon>Eukaryota</taxon>
        <taxon>Fungi</taxon>
        <taxon>Dikarya</taxon>
        <taxon>Ascomycota</taxon>
        <taxon>Pezizomycotina</taxon>
        <taxon>Pezizomycetes</taxon>
        <taxon>Pezizales</taxon>
        <taxon>Ascodesmidaceae</taxon>
        <taxon>Ascodesmis</taxon>
    </lineage>
</organism>
<dbReference type="PRINTS" id="PR00723">
    <property type="entry name" value="SUBTILISIN"/>
</dbReference>
<evidence type="ECO:0000256" key="5">
    <source>
        <dbReference type="PROSITE-ProRule" id="PRU01240"/>
    </source>
</evidence>
<dbReference type="InterPro" id="IPR000209">
    <property type="entry name" value="Peptidase_S8/S53_dom"/>
</dbReference>
<evidence type="ECO:0000313" key="8">
    <source>
        <dbReference type="EMBL" id="TGZ80886.1"/>
    </source>
</evidence>
<evidence type="ECO:0000256" key="3">
    <source>
        <dbReference type="ARBA" id="ARBA00022801"/>
    </source>
</evidence>
<dbReference type="InterPro" id="IPR036852">
    <property type="entry name" value="Peptidase_S8/S53_dom_sf"/>
</dbReference>
<dbReference type="FunFam" id="3.40.50.200:FF:000007">
    <property type="entry name" value="Subtilisin-like serine protease"/>
    <property type="match status" value="1"/>
</dbReference>
<gene>
    <name evidence="8" type="ORF">EX30DRAFT_307127</name>
</gene>
<name>A0A4S2MWH4_9PEZI</name>
<dbReference type="InterPro" id="IPR050131">
    <property type="entry name" value="Peptidase_S8_subtilisin-like"/>
</dbReference>
<dbReference type="InterPro" id="IPR023828">
    <property type="entry name" value="Peptidase_S8_Ser-AS"/>
</dbReference>
<dbReference type="PROSITE" id="PS00136">
    <property type="entry name" value="SUBTILASE_ASP"/>
    <property type="match status" value="1"/>
</dbReference>
<keyword evidence="2 5" id="KW-0645">Protease</keyword>
<dbReference type="Proteomes" id="UP000298138">
    <property type="component" value="Unassembled WGS sequence"/>
</dbReference>
<keyword evidence="4 5" id="KW-0720">Serine protease</keyword>
<dbReference type="PROSITE" id="PS00138">
    <property type="entry name" value="SUBTILASE_SER"/>
    <property type="match status" value="1"/>
</dbReference>
<evidence type="ECO:0000256" key="1">
    <source>
        <dbReference type="ARBA" id="ARBA00011073"/>
    </source>
</evidence>
<dbReference type="Pfam" id="PF00082">
    <property type="entry name" value="Peptidase_S8"/>
    <property type="match status" value="1"/>
</dbReference>
<dbReference type="CDD" id="cd04077">
    <property type="entry name" value="Peptidases_S8_PCSK9_ProteinaseK_like"/>
    <property type="match status" value="1"/>
</dbReference>
<feature type="active site" description="Charge relay system" evidence="5">
    <location>
        <position position="288"/>
    </location>
</feature>
<dbReference type="AlphaFoldDB" id="A0A4S2MWH4"/>
<dbReference type="OrthoDB" id="206201at2759"/>
<dbReference type="PROSITE" id="PS00137">
    <property type="entry name" value="SUBTILASE_HIS"/>
    <property type="match status" value="1"/>
</dbReference>
<keyword evidence="3 5" id="KW-0378">Hydrolase</keyword>
<feature type="active site" description="Charge relay system" evidence="5">
    <location>
        <position position="97"/>
    </location>
</feature>
<dbReference type="PANTHER" id="PTHR43806:SF11">
    <property type="entry name" value="CEREVISIN-RELATED"/>
    <property type="match status" value="1"/>
</dbReference>
<dbReference type="InterPro" id="IPR023827">
    <property type="entry name" value="Peptidase_S8_Asp-AS"/>
</dbReference>
<feature type="domain" description="Peptidase S8/S53" evidence="7">
    <location>
        <begin position="88"/>
        <end position="328"/>
    </location>
</feature>
<dbReference type="InterPro" id="IPR015500">
    <property type="entry name" value="Peptidase_S8_subtilisin-rel"/>
</dbReference>
<dbReference type="GO" id="GO:0004252">
    <property type="term" value="F:serine-type endopeptidase activity"/>
    <property type="evidence" value="ECO:0007669"/>
    <property type="project" value="UniProtKB-UniRule"/>
</dbReference>
<protein>
    <submittedName>
        <fullName evidence="8">Subtilisin-like protein</fullName>
    </submittedName>
</protein>
<dbReference type="InterPro" id="IPR022398">
    <property type="entry name" value="Peptidase_S8_His-AS"/>
</dbReference>
<proteinExistence type="inferred from homology"/>
<dbReference type="PROSITE" id="PS51892">
    <property type="entry name" value="SUBTILASE"/>
    <property type="match status" value="1"/>
</dbReference>
<evidence type="ECO:0000313" key="9">
    <source>
        <dbReference type="Proteomes" id="UP000298138"/>
    </source>
</evidence>
<dbReference type="STRING" id="341454.A0A4S2MWH4"/>
<reference evidence="8 9" key="1">
    <citation type="submission" date="2019-04" db="EMBL/GenBank/DDBJ databases">
        <title>Comparative genomics and transcriptomics to analyze fruiting body development in filamentous ascomycetes.</title>
        <authorList>
            <consortium name="DOE Joint Genome Institute"/>
            <person name="Lutkenhaus R."/>
            <person name="Traeger S."/>
            <person name="Breuer J."/>
            <person name="Kuo A."/>
            <person name="Lipzen A."/>
            <person name="Pangilinan J."/>
            <person name="Dilworth D."/>
            <person name="Sandor L."/>
            <person name="Poggeler S."/>
            <person name="Barry K."/>
            <person name="Grigoriev I.V."/>
            <person name="Nowrousian M."/>
        </authorList>
    </citation>
    <scope>NUCLEOTIDE SEQUENCE [LARGE SCALE GENOMIC DNA]</scope>
    <source>
        <strain evidence="8 9">CBS 389.68</strain>
    </source>
</reference>